<sequence length="92" mass="10136">MRRPGPVVMLLMTGRVCAVSSVADQASLFFYLPGELICIDYLYRQTGQALQDVHPDSEETEQMLEDVGTEELDVESIEDAGLSLSLDPTIES</sequence>
<dbReference type="EMBL" id="VEVO01000009">
    <property type="protein sequence ID" value="KAF0037824.1"/>
    <property type="molecule type" value="Genomic_DNA"/>
</dbReference>
<evidence type="ECO:0000313" key="2">
    <source>
        <dbReference type="EMBL" id="KAF0037824.1"/>
    </source>
</evidence>
<protein>
    <submittedName>
        <fullName evidence="2">Uncharacterized protein</fullName>
    </submittedName>
</protein>
<proteinExistence type="predicted"/>
<feature type="chain" id="PRO_5025417949" evidence="1">
    <location>
        <begin position="19"/>
        <end position="92"/>
    </location>
</feature>
<comment type="caution">
    <text evidence="2">The sequence shown here is derived from an EMBL/GenBank/DDBJ whole genome shotgun (WGS) entry which is preliminary data.</text>
</comment>
<reference evidence="2 3" key="1">
    <citation type="submission" date="2019-06" db="EMBL/GenBank/DDBJ databases">
        <title>Draft genomes of female and male turbot (Scophthalmus maximus).</title>
        <authorList>
            <person name="Xu H."/>
            <person name="Xu X.-W."/>
            <person name="Shao C."/>
            <person name="Chen S."/>
        </authorList>
    </citation>
    <scope>NUCLEOTIDE SEQUENCE [LARGE SCALE GENOMIC DNA]</scope>
    <source>
        <strain evidence="2">Ysfricsl-2016a</strain>
        <tissue evidence="2">Blood</tissue>
    </source>
</reference>
<dbReference type="Proteomes" id="UP000438429">
    <property type="component" value="Unassembled WGS sequence"/>
</dbReference>
<evidence type="ECO:0000313" key="3">
    <source>
        <dbReference type="Proteomes" id="UP000438429"/>
    </source>
</evidence>
<dbReference type="AlphaFoldDB" id="A0A6A4T3L9"/>
<accession>A0A6A4T3L9</accession>
<name>A0A6A4T3L9_SCOMX</name>
<gene>
    <name evidence="2" type="ORF">F2P81_010698</name>
</gene>
<feature type="signal peptide" evidence="1">
    <location>
        <begin position="1"/>
        <end position="18"/>
    </location>
</feature>
<keyword evidence="1" id="KW-0732">Signal</keyword>
<evidence type="ECO:0000256" key="1">
    <source>
        <dbReference type="SAM" id="SignalP"/>
    </source>
</evidence>
<organism evidence="2 3">
    <name type="scientific">Scophthalmus maximus</name>
    <name type="common">Turbot</name>
    <name type="synonym">Psetta maxima</name>
    <dbReference type="NCBI Taxonomy" id="52904"/>
    <lineage>
        <taxon>Eukaryota</taxon>
        <taxon>Metazoa</taxon>
        <taxon>Chordata</taxon>
        <taxon>Craniata</taxon>
        <taxon>Vertebrata</taxon>
        <taxon>Euteleostomi</taxon>
        <taxon>Actinopterygii</taxon>
        <taxon>Neopterygii</taxon>
        <taxon>Teleostei</taxon>
        <taxon>Neoteleostei</taxon>
        <taxon>Acanthomorphata</taxon>
        <taxon>Carangaria</taxon>
        <taxon>Pleuronectiformes</taxon>
        <taxon>Pleuronectoidei</taxon>
        <taxon>Scophthalmidae</taxon>
        <taxon>Scophthalmus</taxon>
    </lineage>
</organism>